<keyword evidence="1" id="KW-0812">Transmembrane</keyword>
<keyword evidence="1" id="KW-1133">Transmembrane helix</keyword>
<feature type="transmembrane region" description="Helical" evidence="1">
    <location>
        <begin position="919"/>
        <end position="936"/>
    </location>
</feature>
<evidence type="ECO:0000313" key="3">
    <source>
        <dbReference type="Proteomes" id="UP001642540"/>
    </source>
</evidence>
<protein>
    <submittedName>
        <fullName evidence="2">Uncharacterized protein</fullName>
    </submittedName>
</protein>
<sequence length="938" mass="109439">MDIKKFLAIEFIISVFANKILCSTISYNYVDAKDYISTTKQFPRYTKYLKEYFSKVDRFKVDSLEGLNDILKPVEHCFIHITNFGGVDLPGIAVPSILMKTKLSVCDDYIYAISSSLNLRRNLTSVIHRLGCYDYEKPRCPLSSLFANSQRLCVELNFRKFVTSIRPWTCEVTLSLYQKLGYDTKVDYKHRILVQNSVTIFDETDPKITRYVFRSIPSHAPINILITEHDSFSLHPTHLISTNAVGVWFRFSLTKKLGRVLRRVKVMFRDTFFVVSTKPLGSEPELQSNAIHAHKIDRAFAIQLRLSYGKYEIHFRYRDTFLNHEKFRWRDDAAQIKLFDASSILEFIFSTTLFHEGTTVTEEKFLFEAICKNVDLNWAFTLTQTNTQSYSVNWIGQWLQILRRYNYTISFDDKQIYCRNEHYILYETELTTDVFSESYITELNNFFYPTAVSHPLLLKDANRKMSFIACGSTAMQALPFRELFRVFDEYVWACIFIFNWTIMPIILCGMDWLSENNQRKPNDSKKTLKSVFSSRIFFQPVIILLEQGSAFTAKHLDNAATRWVAAALILVAVVLSNSYKYDNVYNMMLPRQATPPWFFQQLLSENFSIYTRTNFINHPRKGSNGFTAREKDWKRDFELSNHAAFFIDELSVPQVIYSELFSIYELEIGQLVNLLGFLMLPWSEKNVRKKVPFTSADAFYKDIFVPLLRNTKLYSNETTLPNTLRNPYGYNSMESLIEEKRYHESSQFLQFMKILNECHNAAIVLPYSKILSLFYKLRNQGNIRFTVGKEVLLERSIGMILQGWISSHLTNSLGWLEDFGVWQHVRNMYETNVTSISDASSTYSHRTSQISGNVMMVFATLLGGHLLALTSFVIEIRKRIFAWLLKYASGKIGENIIFRRFRSSCGCCSFRCKTILKMLLLWVYIMVMSSVLQWIWSI</sequence>
<accession>A0ABP1S0E3</accession>
<reference evidence="2 3" key="1">
    <citation type="submission" date="2024-08" db="EMBL/GenBank/DDBJ databases">
        <authorList>
            <person name="Cucini C."/>
            <person name="Frati F."/>
        </authorList>
    </citation>
    <scope>NUCLEOTIDE SEQUENCE [LARGE SCALE GENOMIC DNA]</scope>
</reference>
<feature type="transmembrane region" description="Helical" evidence="1">
    <location>
        <begin position="854"/>
        <end position="874"/>
    </location>
</feature>
<organism evidence="2 3">
    <name type="scientific">Orchesella dallaii</name>
    <dbReference type="NCBI Taxonomy" id="48710"/>
    <lineage>
        <taxon>Eukaryota</taxon>
        <taxon>Metazoa</taxon>
        <taxon>Ecdysozoa</taxon>
        <taxon>Arthropoda</taxon>
        <taxon>Hexapoda</taxon>
        <taxon>Collembola</taxon>
        <taxon>Entomobryomorpha</taxon>
        <taxon>Entomobryoidea</taxon>
        <taxon>Orchesellidae</taxon>
        <taxon>Orchesellinae</taxon>
        <taxon>Orchesella</taxon>
    </lineage>
</organism>
<keyword evidence="3" id="KW-1185">Reference proteome</keyword>
<dbReference type="EMBL" id="CAXLJM020000138">
    <property type="protein sequence ID" value="CAL8140601.1"/>
    <property type="molecule type" value="Genomic_DNA"/>
</dbReference>
<dbReference type="Proteomes" id="UP001642540">
    <property type="component" value="Unassembled WGS sequence"/>
</dbReference>
<evidence type="ECO:0000313" key="2">
    <source>
        <dbReference type="EMBL" id="CAL8140601.1"/>
    </source>
</evidence>
<evidence type="ECO:0000256" key="1">
    <source>
        <dbReference type="SAM" id="Phobius"/>
    </source>
</evidence>
<proteinExistence type="predicted"/>
<gene>
    <name evidence="2" type="ORF">ODALV1_LOCUS28345</name>
</gene>
<keyword evidence="1" id="KW-0472">Membrane</keyword>
<comment type="caution">
    <text evidence="2">The sequence shown here is derived from an EMBL/GenBank/DDBJ whole genome shotgun (WGS) entry which is preliminary data.</text>
</comment>
<name>A0ABP1S0E3_9HEXA</name>